<dbReference type="SUPFAM" id="SSF53474">
    <property type="entry name" value="alpha/beta-Hydrolases"/>
    <property type="match status" value="1"/>
</dbReference>
<evidence type="ECO:0000313" key="6">
    <source>
        <dbReference type="Proteomes" id="UP001172673"/>
    </source>
</evidence>
<proteinExistence type="inferred from homology"/>
<dbReference type="InterPro" id="IPR002018">
    <property type="entry name" value="CarbesteraseB"/>
</dbReference>
<name>A0AA38XLA8_9EURO</name>
<comment type="caution">
    <text evidence="5">The sequence shown here is derived from an EMBL/GenBank/DDBJ whole genome shotgun (WGS) entry which is preliminary data.</text>
</comment>
<dbReference type="EC" id="3.1.1.-" evidence="3"/>
<dbReference type="PROSITE" id="PS00122">
    <property type="entry name" value="CARBOXYLESTERASE_B_1"/>
    <property type="match status" value="1"/>
</dbReference>
<dbReference type="PANTHER" id="PTHR11559">
    <property type="entry name" value="CARBOXYLESTERASE"/>
    <property type="match status" value="1"/>
</dbReference>
<dbReference type="Proteomes" id="UP001172673">
    <property type="component" value="Unassembled WGS sequence"/>
</dbReference>
<keyword evidence="6" id="KW-1185">Reference proteome</keyword>
<reference evidence="5" key="1">
    <citation type="submission" date="2022-10" db="EMBL/GenBank/DDBJ databases">
        <title>Culturing micro-colonial fungi from biological soil crusts in the Mojave desert and describing Neophaeococcomyces mojavensis, and introducing the new genera and species Taxawa tesnikishii.</title>
        <authorList>
            <person name="Kurbessoian T."/>
            <person name="Stajich J.E."/>
        </authorList>
    </citation>
    <scope>NUCLEOTIDE SEQUENCE</scope>
    <source>
        <strain evidence="5">TK_41</strain>
    </source>
</reference>
<dbReference type="Gene3D" id="3.40.50.1820">
    <property type="entry name" value="alpha/beta hydrolase"/>
    <property type="match status" value="1"/>
</dbReference>
<evidence type="ECO:0000256" key="3">
    <source>
        <dbReference type="RuleBase" id="RU361235"/>
    </source>
</evidence>
<feature type="domain" description="Carboxylesterase type B" evidence="4">
    <location>
        <begin position="24"/>
        <end position="535"/>
    </location>
</feature>
<dbReference type="PROSITE" id="PS00941">
    <property type="entry name" value="CARBOXYLESTERASE_B_2"/>
    <property type="match status" value="1"/>
</dbReference>
<gene>
    <name evidence="5" type="ORF">H2200_001244</name>
</gene>
<keyword evidence="2 3" id="KW-0378">Hydrolase</keyword>
<dbReference type="AlphaFoldDB" id="A0AA38XLA8"/>
<protein>
    <recommendedName>
        <fullName evidence="3">Carboxylic ester hydrolase</fullName>
        <ecNumber evidence="3">3.1.1.-</ecNumber>
    </recommendedName>
</protein>
<dbReference type="InterPro" id="IPR019826">
    <property type="entry name" value="Carboxylesterase_B_AS"/>
</dbReference>
<evidence type="ECO:0000259" key="4">
    <source>
        <dbReference type="Pfam" id="PF00135"/>
    </source>
</evidence>
<sequence>MTPQQGNLSHTADESNGILQFERTPIVQTTCGPIRGFVDDGMNKFLGIPFAAPPVGDLRWRPPISPETWERPLDAVSFGPLCAQTSTCFPGFGSESSTEDCLYLNVFTPEVHVYGRGQKLPVMVFIHGGGFSCGASNDYNPTALVNNGNVVFVSLNYRVGIFGFFSHPAINAEGHPAGNYGIMDQQFALRWVQQNIGNFGGDASNVTVFGESAGGASTLAHVAAPSSRGLFHKAIIQSGGSPPTMPFPTIERLEAMGTALASAAGCTEQTAGNLRRLTVAEIMAADALDEGVFGIGKFPFGLMEDGVVVPKNLRRVFSSGEINAVPMIVGGNRDEFTWFQAMMELRSGRTVSAEAYPETLAATVELLNKLHLAGVRVPAEEIPRVLKLYPVEAHGSASRALAAVVGDAGLISTACRRTIRVLAQHCPEIYAYEFDVPDTPCPWPEVSFPYGSAHTLELPYIFPGFRGVSGRHSPLSEAQQRLAREMVQYWAAFAWHGTPNGGVDMEKSTRKASSVPTWEVYNAGSDNIMLFQAAERIKMIEGWGRRHRSDYWDQFY</sequence>
<accession>A0AA38XLA8</accession>
<dbReference type="EMBL" id="JAPDRK010000002">
    <property type="protein sequence ID" value="KAJ9615170.1"/>
    <property type="molecule type" value="Genomic_DNA"/>
</dbReference>
<dbReference type="InterPro" id="IPR029058">
    <property type="entry name" value="AB_hydrolase_fold"/>
</dbReference>
<dbReference type="Pfam" id="PF00135">
    <property type="entry name" value="COesterase"/>
    <property type="match status" value="1"/>
</dbReference>
<dbReference type="InterPro" id="IPR050309">
    <property type="entry name" value="Type-B_Carboxylest/Lipase"/>
</dbReference>
<dbReference type="GO" id="GO:0016787">
    <property type="term" value="F:hydrolase activity"/>
    <property type="evidence" value="ECO:0007669"/>
    <property type="project" value="UniProtKB-KW"/>
</dbReference>
<dbReference type="InterPro" id="IPR019819">
    <property type="entry name" value="Carboxylesterase_B_CS"/>
</dbReference>
<evidence type="ECO:0000256" key="2">
    <source>
        <dbReference type="ARBA" id="ARBA00022801"/>
    </source>
</evidence>
<organism evidence="5 6">
    <name type="scientific">Cladophialophora chaetospira</name>
    <dbReference type="NCBI Taxonomy" id="386627"/>
    <lineage>
        <taxon>Eukaryota</taxon>
        <taxon>Fungi</taxon>
        <taxon>Dikarya</taxon>
        <taxon>Ascomycota</taxon>
        <taxon>Pezizomycotina</taxon>
        <taxon>Eurotiomycetes</taxon>
        <taxon>Chaetothyriomycetidae</taxon>
        <taxon>Chaetothyriales</taxon>
        <taxon>Herpotrichiellaceae</taxon>
        <taxon>Cladophialophora</taxon>
    </lineage>
</organism>
<evidence type="ECO:0000256" key="1">
    <source>
        <dbReference type="ARBA" id="ARBA00005964"/>
    </source>
</evidence>
<comment type="similarity">
    <text evidence="1 3">Belongs to the type-B carboxylesterase/lipase family.</text>
</comment>
<evidence type="ECO:0000313" key="5">
    <source>
        <dbReference type="EMBL" id="KAJ9615170.1"/>
    </source>
</evidence>